<reference evidence="1 2" key="1">
    <citation type="submission" date="2015-10" db="EMBL/GenBank/DDBJ databases">
        <title>Genome analyses suggest a sexual origin of heterokaryosis in a supposedly ancient asexual fungus.</title>
        <authorList>
            <person name="Ropars J."/>
            <person name="Sedzielewska K."/>
            <person name="Noel J."/>
            <person name="Charron P."/>
            <person name="Farinelli L."/>
            <person name="Marton T."/>
            <person name="Kruger M."/>
            <person name="Pelin A."/>
            <person name="Brachmann A."/>
            <person name="Corradi N."/>
        </authorList>
    </citation>
    <scope>NUCLEOTIDE SEQUENCE [LARGE SCALE GENOMIC DNA]</scope>
    <source>
        <strain evidence="1 2">A4</strain>
    </source>
</reference>
<protein>
    <submittedName>
        <fullName evidence="1">Uncharacterized protein</fullName>
    </submittedName>
</protein>
<dbReference type="AlphaFoldDB" id="A0A2I1HGF6"/>
<comment type="caution">
    <text evidence="1">The sequence shown here is derived from an EMBL/GenBank/DDBJ whole genome shotgun (WGS) entry which is preliminary data.</text>
</comment>
<keyword evidence="2" id="KW-1185">Reference proteome</keyword>
<dbReference type="VEuPathDB" id="FungiDB:RhiirA1_459768"/>
<dbReference type="VEuPathDB" id="FungiDB:RhiirA1_459772"/>
<evidence type="ECO:0000313" key="1">
    <source>
        <dbReference type="EMBL" id="PKY57961.1"/>
    </source>
</evidence>
<dbReference type="VEuPathDB" id="FungiDB:RhiirA1_471489"/>
<dbReference type="VEuPathDB" id="FungiDB:RhiirFUN_021074"/>
<dbReference type="VEuPathDB" id="FungiDB:FUN_017809"/>
<accession>A0A2I1HGF6</accession>
<proteinExistence type="predicted"/>
<gene>
    <name evidence="1" type="ORF">RhiirA4_479439</name>
</gene>
<organism evidence="1 2">
    <name type="scientific">Rhizophagus irregularis</name>
    <dbReference type="NCBI Taxonomy" id="588596"/>
    <lineage>
        <taxon>Eukaryota</taxon>
        <taxon>Fungi</taxon>
        <taxon>Fungi incertae sedis</taxon>
        <taxon>Mucoromycota</taxon>
        <taxon>Glomeromycotina</taxon>
        <taxon>Glomeromycetes</taxon>
        <taxon>Glomerales</taxon>
        <taxon>Glomeraceae</taxon>
        <taxon>Rhizophagus</taxon>
    </lineage>
</organism>
<dbReference type="Proteomes" id="UP000234323">
    <property type="component" value="Unassembled WGS sequence"/>
</dbReference>
<name>A0A2I1HGF6_9GLOM</name>
<sequence length="417" mass="49774">MTLRLKQLQNKFWIEDNIISVFPFNNNFYKKLFYRRRNYDNWILENVKILKNNNIDIFINNTLSIEKYKITGGNMPVRIILETEKFFNNIYRIKKDGVMFLIWYRELQNIVTIDGKTLKSEYKMSAASYLKGYNMAQCEIDRNNIPKKLTFIGVWNNRSNDIKIGVLIKKSGIDEQKMFRMWTRQYRTINYNCNILVNANNCLIVGVQSNNVYHEHPYVNVDWHYTFLLLNRGVEDKIDSTYSTSIFSSKRKKQSVNLLTEEIPIICESHASEMDNIIQETKEFFEGAYNSLLINADKDPIIDDELVNKMTFWDRTYSETKITFIDLIKDIISCELAAYTSLIFENQSLQKKFLVLLRNFIFEKSWSFWTDRCLKQKEKERRLNIHLKKVKENLNKDKYIDPKDVSRNCNIKTQCRM</sequence>
<dbReference type="EMBL" id="LLXI01002779">
    <property type="protein sequence ID" value="PKY57961.1"/>
    <property type="molecule type" value="Genomic_DNA"/>
</dbReference>
<evidence type="ECO:0000313" key="2">
    <source>
        <dbReference type="Proteomes" id="UP000234323"/>
    </source>
</evidence>
<dbReference type="VEuPathDB" id="FungiDB:FUN_017430"/>